<evidence type="ECO:0000313" key="3">
    <source>
        <dbReference type="EMBL" id="KEJ97157.1"/>
    </source>
</evidence>
<gene>
    <name evidence="3" type="ORF">SUH3_10300</name>
</gene>
<dbReference type="RefSeq" id="WP_037922881.1">
    <property type="nucleotide sequence ID" value="NZ_CP054599.1"/>
</dbReference>
<dbReference type="GO" id="GO:0016491">
    <property type="term" value="F:oxidoreductase activity"/>
    <property type="evidence" value="ECO:0007669"/>
    <property type="project" value="UniProtKB-KW"/>
</dbReference>
<dbReference type="Proteomes" id="UP000027746">
    <property type="component" value="Unassembled WGS sequence"/>
</dbReference>
<dbReference type="Gene3D" id="3.30.9.10">
    <property type="entry name" value="D-Amino Acid Oxidase, subunit A, domain 2"/>
    <property type="match status" value="1"/>
</dbReference>
<dbReference type="InterPro" id="IPR006076">
    <property type="entry name" value="FAD-dep_OxRdtase"/>
</dbReference>
<keyword evidence="1" id="KW-0560">Oxidoreductase</keyword>
<keyword evidence="4" id="KW-1185">Reference proteome</keyword>
<dbReference type="Gene3D" id="3.50.50.60">
    <property type="entry name" value="FAD/NAD(P)-binding domain"/>
    <property type="match status" value="1"/>
</dbReference>
<comment type="caution">
    <text evidence="3">The sequence shown here is derived from an EMBL/GenBank/DDBJ whole genome shotgun (WGS) entry which is preliminary data.</text>
</comment>
<dbReference type="InterPro" id="IPR036188">
    <property type="entry name" value="FAD/NAD-bd_sf"/>
</dbReference>
<feature type="domain" description="FAD dependent oxidoreductase" evidence="2">
    <location>
        <begin position="39"/>
        <end position="395"/>
    </location>
</feature>
<accession>A0A073JHG0</accession>
<dbReference type="Pfam" id="PF01266">
    <property type="entry name" value="DAO"/>
    <property type="match status" value="1"/>
</dbReference>
<evidence type="ECO:0000256" key="1">
    <source>
        <dbReference type="ARBA" id="ARBA00023002"/>
    </source>
</evidence>
<evidence type="ECO:0000313" key="4">
    <source>
        <dbReference type="Proteomes" id="UP000027746"/>
    </source>
</evidence>
<dbReference type="AlphaFoldDB" id="A0A073JHG0"/>
<dbReference type="GO" id="GO:0005737">
    <property type="term" value="C:cytoplasm"/>
    <property type="evidence" value="ECO:0007669"/>
    <property type="project" value="TreeGrafter"/>
</dbReference>
<dbReference type="PANTHER" id="PTHR13847:SF281">
    <property type="entry name" value="FAD DEPENDENT OXIDOREDUCTASE DOMAIN-CONTAINING PROTEIN"/>
    <property type="match status" value="1"/>
</dbReference>
<reference evidence="3 4" key="1">
    <citation type="submission" date="2014-01" db="EMBL/GenBank/DDBJ databases">
        <title>Sulfitobacter sp. H3 (MCCC 1A00686) Genome Sequencing.</title>
        <authorList>
            <person name="Lai Q."/>
            <person name="Hong Z."/>
        </authorList>
    </citation>
    <scope>NUCLEOTIDE SEQUENCE [LARGE SCALE GENOMIC DNA]</scope>
    <source>
        <strain evidence="3 4">H3</strain>
    </source>
</reference>
<name>A0A073JHG0_9RHOB</name>
<proteinExistence type="predicted"/>
<organism evidence="3 4">
    <name type="scientific">Pseudosulfitobacter pseudonitzschiae</name>
    <dbReference type="NCBI Taxonomy" id="1402135"/>
    <lineage>
        <taxon>Bacteria</taxon>
        <taxon>Pseudomonadati</taxon>
        <taxon>Pseudomonadota</taxon>
        <taxon>Alphaproteobacteria</taxon>
        <taxon>Rhodobacterales</taxon>
        <taxon>Roseobacteraceae</taxon>
        <taxon>Pseudosulfitobacter</taxon>
    </lineage>
</organism>
<evidence type="ECO:0000259" key="2">
    <source>
        <dbReference type="Pfam" id="PF01266"/>
    </source>
</evidence>
<dbReference type="EMBL" id="JAMD01000002">
    <property type="protein sequence ID" value="KEJ97157.1"/>
    <property type="molecule type" value="Genomic_DNA"/>
</dbReference>
<dbReference type="SUPFAM" id="SSF51905">
    <property type="entry name" value="FAD/NAD(P)-binding domain"/>
    <property type="match status" value="1"/>
</dbReference>
<dbReference type="PANTHER" id="PTHR13847">
    <property type="entry name" value="SARCOSINE DEHYDROGENASE-RELATED"/>
    <property type="match status" value="1"/>
</dbReference>
<dbReference type="OrthoDB" id="9806601at2"/>
<dbReference type="GeneID" id="68871817"/>
<protein>
    <submittedName>
        <fullName evidence="3">FAD-dependent oxidoreductase</fullName>
    </submittedName>
</protein>
<sequence length="437" mass="47268">MKHIYADYAYGSGPRDGCWWDETCDLPGFPKLETDIACDVAIVGGGFTGLSAALHLAQAGVDVVVVEAEYVGWGASGRNGGFCCLGGARIDDAGLDHRFDRVGRLQYRKAERDAIALVEQITQAHGIDVDRHSQGETELAHRPKDMDALRRAADAVAENHGVDCQVIAREGLPAHGLSGPFHGALTIPIGFALNPRKYIAGLAAAARDAGARIFGKTPVQSLNKGQKWTLDAGRKITADQVVIATNGYSSDDLPDWLAGRYMPSQSNVIVTRPLTEQEQAEAGWTSDQACYDTRNLLHYFRKMPDGRFLFGMRGGLTSNPAAEARARRRVRQDFDAMFPAWRHVEHAHGWSGMVCIARDMLPFVGAVPNQPGLFASLCYHGNGVAMGTYAGKLIAGQITGQAEVPVAMAQPLSRFPLGRYRRAVMPAAYAGFMLADL</sequence>